<dbReference type="GO" id="GO:0006208">
    <property type="term" value="P:pyrimidine nucleobase catabolic process"/>
    <property type="evidence" value="ECO:0007669"/>
    <property type="project" value="TreeGrafter"/>
</dbReference>
<dbReference type="SUPFAM" id="SSF50475">
    <property type="entry name" value="FMN-binding split barrel"/>
    <property type="match status" value="1"/>
</dbReference>
<dbReference type="AlphaFoldDB" id="A0A0S3P5N7"/>
<dbReference type="GO" id="GO:0010181">
    <property type="term" value="F:FMN binding"/>
    <property type="evidence" value="ECO:0007669"/>
    <property type="project" value="InterPro"/>
</dbReference>
<proteinExistence type="predicted"/>
<keyword evidence="1" id="KW-0560">Oxidoreductase</keyword>
<evidence type="ECO:0000259" key="2">
    <source>
        <dbReference type="SMART" id="SM00903"/>
    </source>
</evidence>
<dbReference type="EMBL" id="LC061217">
    <property type="protein sequence ID" value="BAT51062.1"/>
    <property type="molecule type" value="Genomic_DNA"/>
</dbReference>
<protein>
    <submittedName>
        <fullName evidence="3">Flavin reductase</fullName>
    </submittedName>
</protein>
<evidence type="ECO:0000313" key="3">
    <source>
        <dbReference type="EMBL" id="BAT51062.1"/>
    </source>
</evidence>
<name>A0A0S3P5N7_9ACTN</name>
<dbReference type="Gene3D" id="2.30.110.10">
    <property type="entry name" value="Electron Transport, Fmn-binding Protein, Chain A"/>
    <property type="match status" value="1"/>
</dbReference>
<dbReference type="InterPro" id="IPR002563">
    <property type="entry name" value="Flavin_Rdtase-like_dom"/>
</dbReference>
<dbReference type="SMART" id="SM00903">
    <property type="entry name" value="Flavin_Reduct"/>
    <property type="match status" value="1"/>
</dbReference>
<feature type="domain" description="Flavin reductase like" evidence="2">
    <location>
        <begin position="30"/>
        <end position="177"/>
    </location>
</feature>
<evidence type="ECO:0000256" key="1">
    <source>
        <dbReference type="ARBA" id="ARBA00023002"/>
    </source>
</evidence>
<gene>
    <name evidence="3" type="primary">stzG</name>
</gene>
<dbReference type="PANTHER" id="PTHR30466">
    <property type="entry name" value="FLAVIN REDUCTASE"/>
    <property type="match status" value="1"/>
</dbReference>
<reference evidence="3" key="1">
    <citation type="journal article" date="2015" name="ChemBioChem">
        <title>Identification and Characterization of the Streptazone?E Biosynthetic Gene Cluster in Streptomyces sp. MSC090213JE08.</title>
        <authorList>
            <person name="Ohno S."/>
            <person name="Katsuyama Y."/>
            <person name="Tajima Y."/>
            <person name="Izumikawa M."/>
            <person name="Takagi M."/>
            <person name="Fujie M."/>
            <person name="Satoh N."/>
            <person name="Shin-Ya K."/>
            <person name="Ohnishi Y."/>
        </authorList>
    </citation>
    <scope>NUCLEOTIDE SEQUENCE</scope>
    <source>
        <strain evidence="3">MSC090213JE08</strain>
    </source>
</reference>
<dbReference type="PANTHER" id="PTHR30466:SF1">
    <property type="entry name" value="FMN REDUCTASE (NADH) RUTF"/>
    <property type="match status" value="1"/>
</dbReference>
<dbReference type="GO" id="GO:0042602">
    <property type="term" value="F:riboflavin reductase (NADPH) activity"/>
    <property type="evidence" value="ECO:0007669"/>
    <property type="project" value="TreeGrafter"/>
</dbReference>
<dbReference type="InterPro" id="IPR012349">
    <property type="entry name" value="Split_barrel_FMN-bd"/>
</dbReference>
<accession>A0A0S3P5N7</accession>
<organism evidence="3">
    <name type="scientific">Streptomyces sp. MSC090213JE08</name>
    <dbReference type="NCBI Taxonomy" id="1670457"/>
    <lineage>
        <taxon>Bacteria</taxon>
        <taxon>Bacillati</taxon>
        <taxon>Actinomycetota</taxon>
        <taxon>Actinomycetes</taxon>
        <taxon>Kitasatosporales</taxon>
        <taxon>Streptomycetaceae</taxon>
        <taxon>Streptomyces</taxon>
    </lineage>
</organism>
<dbReference type="InterPro" id="IPR050268">
    <property type="entry name" value="NADH-dep_flavin_reductase"/>
</dbReference>
<sequence>MTPASAELDPTVSRTGLRTSVEAASLRDVMSQFATGVTVLTVGGEHIHAMTANAFSSVSLTPPTVLVCIAHSAVMFEELTGGGHFGVNILGAGQEPLARHFADKKRTLGLAQFEDVKWTPGAHTGAPLLADALAWLECDVIDAHVSGDHTIFVGRVLDCRRGDGEQALTFFDGKFGNVPRAA</sequence>
<dbReference type="Pfam" id="PF01613">
    <property type="entry name" value="Flavin_Reduct"/>
    <property type="match status" value="1"/>
</dbReference>